<dbReference type="AlphaFoldDB" id="B1XYI7"/>
<proteinExistence type="predicted"/>
<gene>
    <name evidence="1" type="ordered locus">Lcho_4172</name>
</gene>
<dbReference type="STRING" id="395495.Lcho_4172"/>
<dbReference type="RefSeq" id="WP_012349164.1">
    <property type="nucleotide sequence ID" value="NC_010524.1"/>
</dbReference>
<accession>B1XYI7</accession>
<name>B1XYI7_LEPCP</name>
<protein>
    <submittedName>
        <fullName evidence="1">Uncharacterized protein</fullName>
    </submittedName>
</protein>
<dbReference type="HOGENOM" id="CLU_2034245_0_0_4"/>
<dbReference type="KEGG" id="lch:Lcho_4172"/>
<keyword evidence="2" id="KW-1185">Reference proteome</keyword>
<dbReference type="EMBL" id="CP001013">
    <property type="protein sequence ID" value="ACB36423.1"/>
    <property type="molecule type" value="Genomic_DNA"/>
</dbReference>
<evidence type="ECO:0000313" key="2">
    <source>
        <dbReference type="Proteomes" id="UP000001693"/>
    </source>
</evidence>
<sequence>MTLRYLDFEFSENTEGIVTIDAMASVRPQDLAALHRELSLVLDWAHSHFPDGPGPADDGAPWDCDLQGTQERSVQERLHYDPQTRRLASTLGSAEAVRHTVTLSISGTAVFGEAFRERFGVGVAG</sequence>
<dbReference type="Proteomes" id="UP000001693">
    <property type="component" value="Chromosome"/>
</dbReference>
<dbReference type="OrthoDB" id="8685558at2"/>
<dbReference type="eggNOG" id="ENOG50331RD">
    <property type="taxonomic scope" value="Bacteria"/>
</dbReference>
<organism evidence="1 2">
    <name type="scientific">Leptothrix cholodnii (strain ATCC 51168 / LMG 8142 / SP-6)</name>
    <name type="common">Leptothrix discophora (strain SP-6)</name>
    <dbReference type="NCBI Taxonomy" id="395495"/>
    <lineage>
        <taxon>Bacteria</taxon>
        <taxon>Pseudomonadati</taxon>
        <taxon>Pseudomonadota</taxon>
        <taxon>Betaproteobacteria</taxon>
        <taxon>Burkholderiales</taxon>
        <taxon>Sphaerotilaceae</taxon>
        <taxon>Leptothrix</taxon>
    </lineage>
</organism>
<evidence type="ECO:0000313" key="1">
    <source>
        <dbReference type="EMBL" id="ACB36423.1"/>
    </source>
</evidence>
<reference evidence="1 2" key="1">
    <citation type="submission" date="2008-03" db="EMBL/GenBank/DDBJ databases">
        <title>Complete sequence of Leptothrix cholodnii SP-6.</title>
        <authorList>
            <consortium name="US DOE Joint Genome Institute"/>
            <person name="Copeland A."/>
            <person name="Lucas S."/>
            <person name="Lapidus A."/>
            <person name="Glavina del Rio T."/>
            <person name="Dalin E."/>
            <person name="Tice H."/>
            <person name="Bruce D."/>
            <person name="Goodwin L."/>
            <person name="Pitluck S."/>
            <person name="Chertkov O."/>
            <person name="Brettin T."/>
            <person name="Detter J.C."/>
            <person name="Han C."/>
            <person name="Kuske C.R."/>
            <person name="Schmutz J."/>
            <person name="Larimer F."/>
            <person name="Land M."/>
            <person name="Hauser L."/>
            <person name="Kyrpides N."/>
            <person name="Lykidis A."/>
            <person name="Emerson D."/>
            <person name="Richardson P."/>
        </authorList>
    </citation>
    <scope>NUCLEOTIDE SEQUENCE [LARGE SCALE GENOMIC DNA]</scope>
    <source>
        <strain evidence="2">ATCC 51168 / LMG 8142 / SP-6</strain>
    </source>
</reference>